<evidence type="ECO:0000313" key="3">
    <source>
        <dbReference type="EMBL" id="CZR63927.1"/>
    </source>
</evidence>
<dbReference type="OrthoDB" id="5420247at2759"/>
<accession>A0A1L7XG48</accession>
<dbReference type="PANTHER" id="PTHR42029:SF3">
    <property type="entry name" value="AN04G07800"/>
    <property type="match status" value="1"/>
</dbReference>
<dbReference type="EMBL" id="FJOG01000025">
    <property type="protein sequence ID" value="CZR63927.1"/>
    <property type="molecule type" value="Genomic_DNA"/>
</dbReference>
<feature type="region of interest" description="Disordered" evidence="1">
    <location>
        <begin position="83"/>
        <end position="105"/>
    </location>
</feature>
<keyword evidence="2" id="KW-0732">Signal</keyword>
<reference evidence="3 4" key="1">
    <citation type="submission" date="2016-03" db="EMBL/GenBank/DDBJ databases">
        <authorList>
            <person name="Ploux O."/>
        </authorList>
    </citation>
    <scope>NUCLEOTIDE SEQUENCE [LARGE SCALE GENOMIC DNA]</scope>
    <source>
        <strain evidence="3 4">UAMH 11012</strain>
    </source>
</reference>
<dbReference type="PANTHER" id="PTHR42029">
    <property type="entry name" value="AN04G07800"/>
    <property type="match status" value="1"/>
</dbReference>
<dbReference type="AlphaFoldDB" id="A0A1L7XG48"/>
<feature type="signal peptide" evidence="2">
    <location>
        <begin position="1"/>
        <end position="15"/>
    </location>
</feature>
<evidence type="ECO:0000256" key="1">
    <source>
        <dbReference type="SAM" id="MobiDB-lite"/>
    </source>
</evidence>
<feature type="compositionally biased region" description="Polar residues" evidence="1">
    <location>
        <begin position="83"/>
        <end position="96"/>
    </location>
</feature>
<keyword evidence="4" id="KW-1185">Reference proteome</keyword>
<feature type="chain" id="PRO_5012092178" evidence="2">
    <location>
        <begin position="16"/>
        <end position="149"/>
    </location>
</feature>
<protein>
    <submittedName>
        <fullName evidence="3">Uncharacterized protein</fullName>
    </submittedName>
</protein>
<evidence type="ECO:0000313" key="4">
    <source>
        <dbReference type="Proteomes" id="UP000184330"/>
    </source>
</evidence>
<proteinExistence type="predicted"/>
<name>A0A1L7XG48_9HELO</name>
<feature type="region of interest" description="Disordered" evidence="1">
    <location>
        <begin position="128"/>
        <end position="149"/>
    </location>
</feature>
<gene>
    <name evidence="3" type="ORF">PAC_13824</name>
</gene>
<sequence>MLLSIAFVFIDIAVTIHQLSKDDGVNPFWKFYVIFKCASDVIFLDDFKKVVDSLLEVSMGRLNIPVDHGRNRCTNKWPMQTQFAERMRTPQSQTSRTPDRGEPHLYRPFGFRRGRAMEHELDPVLTAPFPYANSESESSRGGLELENRA</sequence>
<organism evidence="3 4">
    <name type="scientific">Phialocephala subalpina</name>
    <dbReference type="NCBI Taxonomy" id="576137"/>
    <lineage>
        <taxon>Eukaryota</taxon>
        <taxon>Fungi</taxon>
        <taxon>Dikarya</taxon>
        <taxon>Ascomycota</taxon>
        <taxon>Pezizomycotina</taxon>
        <taxon>Leotiomycetes</taxon>
        <taxon>Helotiales</taxon>
        <taxon>Mollisiaceae</taxon>
        <taxon>Phialocephala</taxon>
        <taxon>Phialocephala fortinii species complex</taxon>
    </lineage>
</organism>
<dbReference type="Proteomes" id="UP000184330">
    <property type="component" value="Unassembled WGS sequence"/>
</dbReference>
<evidence type="ECO:0000256" key="2">
    <source>
        <dbReference type="SAM" id="SignalP"/>
    </source>
</evidence>